<keyword evidence="4" id="KW-1185">Reference proteome</keyword>
<gene>
    <name evidence="3" type="ORF">bsdtb5_08330</name>
</gene>
<accession>A0A7R7IBD9</accession>
<sequence>MRQKIGMIFFSIFLIASTLFLSGYDYVNNIQLIADKFTVELGSNLNDNLSSYITGSIDKATIDLSDVNVNKIGDYKASINNEGQILTFIIQVRDTIAPSVDIKNNLIYKVNQKVLAKDLVTNIVDKSKVKIKFADGKENKKYSKSGLITEKILVEDESLNRVEYNAIFKVVKDNVKPKLNGIKNKSIYIGDKLNYLSNLTAKDNIDGNITKKIKIVKKANLIKAGHYIVVYSVQDSSGNKTIAKMKLTVKKDRAPVIKGVKNKTVYLNSSVNYLSGVKAYDDRDGNITNKIRVDKSRVNLSKVGKYKVIYSVTDSRGHKSTKIIQITVKEFSFSNVKPSGGKDVDGDSKASGEQVGTWD</sequence>
<feature type="compositionally biased region" description="Basic and acidic residues" evidence="1">
    <location>
        <begin position="340"/>
        <end position="350"/>
    </location>
</feature>
<feature type="domain" description="Pesticidal crystal protein Cry22Aa Ig-like" evidence="2">
    <location>
        <begin position="275"/>
        <end position="328"/>
    </location>
</feature>
<reference evidence="3 4" key="1">
    <citation type="submission" date="2020-11" db="EMBL/GenBank/DDBJ databases">
        <title>Draft genome sequencing of a Lachnospiraceae strain isolated from anoxic soil subjected to BSD treatment.</title>
        <authorList>
            <person name="Uek A."/>
            <person name="Tonouchi A."/>
        </authorList>
    </citation>
    <scope>NUCLEOTIDE SEQUENCE [LARGE SCALE GENOMIC DNA]</scope>
    <source>
        <strain evidence="3 4">TB5</strain>
    </source>
</reference>
<evidence type="ECO:0000313" key="3">
    <source>
        <dbReference type="EMBL" id="BCN29538.1"/>
    </source>
</evidence>
<organism evidence="3 4">
    <name type="scientific">Anaeromicropila herbilytica</name>
    <dbReference type="NCBI Taxonomy" id="2785025"/>
    <lineage>
        <taxon>Bacteria</taxon>
        <taxon>Bacillati</taxon>
        <taxon>Bacillota</taxon>
        <taxon>Clostridia</taxon>
        <taxon>Lachnospirales</taxon>
        <taxon>Lachnospiraceae</taxon>
        <taxon>Anaeromicropila</taxon>
    </lineage>
</organism>
<feature type="domain" description="Pesticidal crystal protein Cry22Aa Ig-like" evidence="2">
    <location>
        <begin position="178"/>
        <end position="245"/>
    </location>
</feature>
<evidence type="ECO:0000313" key="4">
    <source>
        <dbReference type="Proteomes" id="UP000595897"/>
    </source>
</evidence>
<dbReference type="AlphaFoldDB" id="A0A7R7IBD9"/>
<dbReference type="Proteomes" id="UP000595897">
    <property type="component" value="Chromosome"/>
</dbReference>
<dbReference type="InterPro" id="IPR013783">
    <property type="entry name" value="Ig-like_fold"/>
</dbReference>
<dbReference type="InterPro" id="IPR032179">
    <property type="entry name" value="Cry22Aa_Ig-like"/>
</dbReference>
<dbReference type="RefSeq" id="WP_271714809.1">
    <property type="nucleotide sequence ID" value="NZ_AP024169.1"/>
</dbReference>
<dbReference type="KEGG" id="ahb:bsdtb5_08330"/>
<feature type="region of interest" description="Disordered" evidence="1">
    <location>
        <begin position="337"/>
        <end position="359"/>
    </location>
</feature>
<proteinExistence type="predicted"/>
<dbReference type="Gene3D" id="2.60.40.10">
    <property type="entry name" value="Immunoglobulins"/>
    <property type="match status" value="2"/>
</dbReference>
<evidence type="ECO:0000256" key="1">
    <source>
        <dbReference type="SAM" id="MobiDB-lite"/>
    </source>
</evidence>
<name>A0A7R7IBD9_9FIRM</name>
<dbReference type="EMBL" id="AP024169">
    <property type="protein sequence ID" value="BCN29538.1"/>
    <property type="molecule type" value="Genomic_DNA"/>
</dbReference>
<evidence type="ECO:0000259" key="2">
    <source>
        <dbReference type="Pfam" id="PF16403"/>
    </source>
</evidence>
<protein>
    <recommendedName>
        <fullName evidence="2">Pesticidal crystal protein Cry22Aa Ig-like domain-containing protein</fullName>
    </recommendedName>
</protein>
<dbReference type="Pfam" id="PF16403">
    <property type="entry name" value="Bact_surface_Ig-like"/>
    <property type="match status" value="2"/>
</dbReference>